<dbReference type="InterPro" id="IPR036691">
    <property type="entry name" value="Endo/exonu/phosph_ase_sf"/>
</dbReference>
<dbReference type="Gene3D" id="3.60.10.10">
    <property type="entry name" value="Endonuclease/exonuclease/phosphatase"/>
    <property type="match status" value="1"/>
</dbReference>
<dbReference type="SUPFAM" id="SSF56219">
    <property type="entry name" value="DNase I-like"/>
    <property type="match status" value="1"/>
</dbReference>
<comment type="caution">
    <text evidence="1">The sequence shown here is derived from an EMBL/GenBank/DDBJ whole genome shotgun (WGS) entry which is preliminary data.</text>
</comment>
<dbReference type="AlphaFoldDB" id="A0AAN9ZA33"/>
<accession>A0AAN9ZA33</accession>
<proteinExistence type="predicted"/>
<dbReference type="Proteomes" id="UP001378592">
    <property type="component" value="Unassembled WGS sequence"/>
</dbReference>
<evidence type="ECO:0000313" key="2">
    <source>
        <dbReference type="Proteomes" id="UP001378592"/>
    </source>
</evidence>
<dbReference type="EMBL" id="JAZDUA010000119">
    <property type="protein sequence ID" value="KAK7867450.1"/>
    <property type="molecule type" value="Genomic_DNA"/>
</dbReference>
<evidence type="ECO:0000313" key="1">
    <source>
        <dbReference type="EMBL" id="KAK7867450.1"/>
    </source>
</evidence>
<protein>
    <submittedName>
        <fullName evidence="1">Uncharacterized protein</fullName>
    </submittedName>
</protein>
<reference evidence="1 2" key="1">
    <citation type="submission" date="2024-03" db="EMBL/GenBank/DDBJ databases">
        <title>The genome assembly and annotation of the cricket Gryllus longicercus Weissman &amp; Gray.</title>
        <authorList>
            <person name="Szrajer S."/>
            <person name="Gray D."/>
            <person name="Ylla G."/>
        </authorList>
    </citation>
    <scope>NUCLEOTIDE SEQUENCE [LARGE SCALE GENOMIC DNA]</scope>
    <source>
        <strain evidence="1">DAG 2021-001</strain>
        <tissue evidence="1">Whole body minus gut</tissue>
    </source>
</reference>
<name>A0AAN9ZA33_9ORTH</name>
<sequence length="216" mass="25590">MINDNGKRLIEFCKGQNCSIMNSYYCHKDIHKFTSEQRRKIIKSIIDYVMVKQNRKIIVQDVRVFRGAECGTDHHLLITKIAFPRITSQKDMSFTQEETKINEPRYMLSLLQDESVRDLYQRCLATKLDIQDDWRAQELYDHMKTWVHETAAETLVIEMDSNGRVEWMNGEVAAAIKDKKEAYGTWLNSNRQEDLDRYYLLKKKTKKIVRQCKVEA</sequence>
<keyword evidence="2" id="KW-1185">Reference proteome</keyword>
<gene>
    <name evidence="1" type="ORF">R5R35_009761</name>
</gene>
<organism evidence="1 2">
    <name type="scientific">Gryllus longicercus</name>
    <dbReference type="NCBI Taxonomy" id="2509291"/>
    <lineage>
        <taxon>Eukaryota</taxon>
        <taxon>Metazoa</taxon>
        <taxon>Ecdysozoa</taxon>
        <taxon>Arthropoda</taxon>
        <taxon>Hexapoda</taxon>
        <taxon>Insecta</taxon>
        <taxon>Pterygota</taxon>
        <taxon>Neoptera</taxon>
        <taxon>Polyneoptera</taxon>
        <taxon>Orthoptera</taxon>
        <taxon>Ensifera</taxon>
        <taxon>Gryllidea</taxon>
        <taxon>Grylloidea</taxon>
        <taxon>Gryllidae</taxon>
        <taxon>Gryllinae</taxon>
        <taxon>Gryllus</taxon>
    </lineage>
</organism>